<evidence type="ECO:0000313" key="3">
    <source>
        <dbReference type="Proteomes" id="UP001516400"/>
    </source>
</evidence>
<feature type="compositionally biased region" description="Low complexity" evidence="1">
    <location>
        <begin position="453"/>
        <end position="470"/>
    </location>
</feature>
<dbReference type="PANTHER" id="PTHR22746:SF10">
    <property type="entry name" value="GUANINE NUCLEOTIDE EXCHANGE FACTOR SUBUNIT RIC1"/>
    <property type="match status" value="1"/>
</dbReference>
<feature type="region of interest" description="Disordered" evidence="1">
    <location>
        <begin position="41"/>
        <end position="74"/>
    </location>
</feature>
<dbReference type="AlphaFoldDB" id="A0ABD2PDH1"/>
<sequence length="518" mass="57354">MASQTPPVAPNAEDISLILGNVQGPRARSYSTTVSPKLTQTSVTNMNSISETPSSVRKKSVPSSGEMKNETKTTGSTAEEFFIDVILQKHARRLLSAQRLTDLGYFAAYLDFHLVTWLTKERDRAARIDDFVAALKKLHEDFDWPYPTFTLASSDTPPSVPQSPSEGTTSNMADYLKALKLDVDSYLNVSSRVGDSGYMSFQGQPCTGLTRQISTNETSSQTVDTEIAELDNIVTDQETADVQTTCAKNQVNIERVQNKPRSLSLAKNDMFSTTLNLRQKTTEFPSHVGESIVSVASSTWGDDRDLSDSFGTENWEVPSTQILEQLSKSSGKGNHKSEIQMRYLLQLFMEANCLEWSLLISVSLRDAMAVLRTVNAAKSSDQSIESVTRLRQQLLLLHYWTNTECLAYRTFMLAIQNQISVLSKILTTKHQQQQIIEYQQALSATLKKATTPSVSRSRNNSSNQDSVSQGSKKEKKDSMVVASDKKLNEISVQSSIEINSSGDNINDETSDNRGCSIS</sequence>
<dbReference type="PANTHER" id="PTHR22746">
    <property type="entry name" value="RAB6A-GEF COMPLEX PARTNER PROTEIN 1"/>
    <property type="match status" value="1"/>
</dbReference>
<protein>
    <submittedName>
        <fullName evidence="2">Uncharacterized protein</fullName>
    </submittedName>
</protein>
<reference evidence="2 3" key="1">
    <citation type="journal article" date="2021" name="BMC Biol.">
        <title>Horizontally acquired antibacterial genes associated with adaptive radiation of ladybird beetles.</title>
        <authorList>
            <person name="Li H.S."/>
            <person name="Tang X.F."/>
            <person name="Huang Y.H."/>
            <person name="Xu Z.Y."/>
            <person name="Chen M.L."/>
            <person name="Du X.Y."/>
            <person name="Qiu B.Y."/>
            <person name="Chen P.T."/>
            <person name="Zhang W."/>
            <person name="Slipinski A."/>
            <person name="Escalona H.E."/>
            <person name="Waterhouse R.M."/>
            <person name="Zwick A."/>
            <person name="Pang H."/>
        </authorList>
    </citation>
    <scope>NUCLEOTIDE SEQUENCE [LARGE SCALE GENOMIC DNA]</scope>
    <source>
        <strain evidence="2">SYSU2018</strain>
    </source>
</reference>
<organism evidence="2 3">
    <name type="scientific">Cryptolaemus montrouzieri</name>
    <dbReference type="NCBI Taxonomy" id="559131"/>
    <lineage>
        <taxon>Eukaryota</taxon>
        <taxon>Metazoa</taxon>
        <taxon>Ecdysozoa</taxon>
        <taxon>Arthropoda</taxon>
        <taxon>Hexapoda</taxon>
        <taxon>Insecta</taxon>
        <taxon>Pterygota</taxon>
        <taxon>Neoptera</taxon>
        <taxon>Endopterygota</taxon>
        <taxon>Coleoptera</taxon>
        <taxon>Polyphaga</taxon>
        <taxon>Cucujiformia</taxon>
        <taxon>Coccinelloidea</taxon>
        <taxon>Coccinellidae</taxon>
        <taxon>Scymninae</taxon>
        <taxon>Scymnini</taxon>
        <taxon>Cryptolaemus</taxon>
    </lineage>
</organism>
<evidence type="ECO:0000313" key="2">
    <source>
        <dbReference type="EMBL" id="KAL3288872.1"/>
    </source>
</evidence>
<comment type="caution">
    <text evidence="2">The sequence shown here is derived from an EMBL/GenBank/DDBJ whole genome shotgun (WGS) entry which is preliminary data.</text>
</comment>
<dbReference type="EMBL" id="JABFTP020000185">
    <property type="protein sequence ID" value="KAL3288872.1"/>
    <property type="molecule type" value="Genomic_DNA"/>
</dbReference>
<feature type="compositionally biased region" description="Basic and acidic residues" evidence="1">
    <location>
        <begin position="471"/>
        <end position="486"/>
    </location>
</feature>
<feature type="region of interest" description="Disordered" evidence="1">
    <location>
        <begin position="498"/>
        <end position="518"/>
    </location>
</feature>
<accession>A0ABD2PDH1</accession>
<proteinExistence type="predicted"/>
<feature type="region of interest" description="Disordered" evidence="1">
    <location>
        <begin position="449"/>
        <end position="486"/>
    </location>
</feature>
<feature type="compositionally biased region" description="Polar residues" evidence="1">
    <location>
        <begin position="41"/>
        <end position="52"/>
    </location>
</feature>
<keyword evidence="3" id="KW-1185">Reference proteome</keyword>
<evidence type="ECO:0000256" key="1">
    <source>
        <dbReference type="SAM" id="MobiDB-lite"/>
    </source>
</evidence>
<dbReference type="Proteomes" id="UP001516400">
    <property type="component" value="Unassembled WGS sequence"/>
</dbReference>
<gene>
    <name evidence="2" type="ORF">HHI36_003318</name>
</gene>
<dbReference type="InterPro" id="IPR040096">
    <property type="entry name" value="Ric1"/>
</dbReference>
<name>A0ABD2PDH1_9CUCU</name>